<dbReference type="SUPFAM" id="SSF46565">
    <property type="entry name" value="Chaperone J-domain"/>
    <property type="match status" value="1"/>
</dbReference>
<evidence type="ECO:0000256" key="2">
    <source>
        <dbReference type="SAM" id="MobiDB-lite"/>
    </source>
</evidence>
<evidence type="ECO:0000313" key="5">
    <source>
        <dbReference type="EMBL" id="CUR50878.1"/>
    </source>
</evidence>
<dbReference type="SMART" id="SM00271">
    <property type="entry name" value="DnaJ"/>
    <property type="match status" value="1"/>
</dbReference>
<dbReference type="AlphaFoldDB" id="A0A128A0L3"/>
<keyword evidence="3" id="KW-0472">Membrane</keyword>
<sequence length="146" mass="16909">MNTADCHQILGVQAGASQKEIKNAYRQLSLKYHPDRNKDDSDGSRFKKVSEAYQQLRSEEKKRDKISESEVATKYSDFWKKYDKTPNEEFHFGPNFAEFRRDFGAKAEQNYEHNQEKEGSPMLTHIILYGGLGAMALWIILSTILK</sequence>
<proteinExistence type="predicted"/>
<feature type="region of interest" description="Disordered" evidence="2">
    <location>
        <begin position="33"/>
        <end position="52"/>
    </location>
</feature>
<accession>A0A128A0L3</accession>
<feature type="compositionally biased region" description="Basic and acidic residues" evidence="2">
    <location>
        <begin position="33"/>
        <end position="50"/>
    </location>
</feature>
<evidence type="ECO:0000256" key="1">
    <source>
        <dbReference type="ARBA" id="ARBA00023186"/>
    </source>
</evidence>
<dbReference type="InterPro" id="IPR036869">
    <property type="entry name" value="J_dom_sf"/>
</dbReference>
<dbReference type="CDD" id="cd06257">
    <property type="entry name" value="DnaJ"/>
    <property type="match status" value="1"/>
</dbReference>
<evidence type="ECO:0000313" key="6">
    <source>
        <dbReference type="Proteomes" id="UP000196239"/>
    </source>
</evidence>
<dbReference type="InterPro" id="IPR001623">
    <property type="entry name" value="DnaJ_domain"/>
</dbReference>
<reference evidence="6" key="1">
    <citation type="submission" date="2015-10" db="EMBL/GenBank/DDBJ databases">
        <authorList>
            <person name="Lehtovirta-Morley L.E."/>
            <person name="Vieille C."/>
        </authorList>
    </citation>
    <scope>NUCLEOTIDE SEQUENCE [LARGE SCALE GENOMIC DNA]</scope>
</reference>
<feature type="domain" description="J" evidence="4">
    <location>
        <begin position="5"/>
        <end position="86"/>
    </location>
</feature>
<dbReference type="Gene3D" id="1.10.287.110">
    <property type="entry name" value="DnaJ domain"/>
    <property type="match status" value="1"/>
</dbReference>
<dbReference type="Pfam" id="PF00226">
    <property type="entry name" value="DnaJ"/>
    <property type="match status" value="1"/>
</dbReference>
<organism evidence="5 6">
    <name type="scientific">Nitrosotalea devaniterrae</name>
    <dbReference type="NCBI Taxonomy" id="1078905"/>
    <lineage>
        <taxon>Archaea</taxon>
        <taxon>Nitrososphaerota</taxon>
        <taxon>Nitrososphaeria</taxon>
        <taxon>Nitrosotaleales</taxon>
        <taxon>Nitrosotaleaceae</taxon>
        <taxon>Nitrosotalea</taxon>
    </lineage>
</organism>
<protein>
    <submittedName>
        <fullName evidence="5">DnaJ class molecular chaperone</fullName>
    </submittedName>
</protein>
<dbReference type="PANTHER" id="PTHR44145:SF3">
    <property type="entry name" value="DNAJ HOMOLOG SUBFAMILY A MEMBER 3, MITOCHONDRIAL"/>
    <property type="match status" value="1"/>
</dbReference>
<dbReference type="KEGG" id="ndv:NDEV_0113"/>
<keyword evidence="1" id="KW-0143">Chaperone</keyword>
<name>A0A128A0L3_9ARCH</name>
<evidence type="ECO:0000259" key="4">
    <source>
        <dbReference type="PROSITE" id="PS50076"/>
    </source>
</evidence>
<dbReference type="EMBL" id="LN890280">
    <property type="protein sequence ID" value="CUR50878.1"/>
    <property type="molecule type" value="Genomic_DNA"/>
</dbReference>
<keyword evidence="6" id="KW-1185">Reference proteome</keyword>
<dbReference type="PROSITE" id="PS50076">
    <property type="entry name" value="DNAJ_2"/>
    <property type="match status" value="1"/>
</dbReference>
<dbReference type="Proteomes" id="UP000196239">
    <property type="component" value="Chromosome 1"/>
</dbReference>
<dbReference type="InterPro" id="IPR051938">
    <property type="entry name" value="Apopto_cytoskel_mod"/>
</dbReference>
<feature type="transmembrane region" description="Helical" evidence="3">
    <location>
        <begin position="126"/>
        <end position="145"/>
    </location>
</feature>
<dbReference type="PRINTS" id="PR00625">
    <property type="entry name" value="JDOMAIN"/>
</dbReference>
<dbReference type="PANTHER" id="PTHR44145">
    <property type="entry name" value="DNAJ HOMOLOG SUBFAMILY A MEMBER 3, MITOCHONDRIAL"/>
    <property type="match status" value="1"/>
</dbReference>
<keyword evidence="3" id="KW-1133">Transmembrane helix</keyword>
<gene>
    <name evidence="5" type="ORF">NDEV_0113</name>
</gene>
<evidence type="ECO:0000256" key="3">
    <source>
        <dbReference type="SAM" id="Phobius"/>
    </source>
</evidence>
<keyword evidence="3" id="KW-0812">Transmembrane</keyword>